<dbReference type="InParanoid" id="D7T0P4"/>
<feature type="signal peptide" evidence="1">
    <location>
        <begin position="1"/>
        <end position="22"/>
    </location>
</feature>
<dbReference type="Proteomes" id="UP000009183">
    <property type="component" value="Chromosome 11"/>
</dbReference>
<organism evidence="2 3">
    <name type="scientific">Vitis vinifera</name>
    <name type="common">Grape</name>
    <dbReference type="NCBI Taxonomy" id="29760"/>
    <lineage>
        <taxon>Eukaryota</taxon>
        <taxon>Viridiplantae</taxon>
        <taxon>Streptophyta</taxon>
        <taxon>Embryophyta</taxon>
        <taxon>Tracheophyta</taxon>
        <taxon>Spermatophyta</taxon>
        <taxon>Magnoliopsida</taxon>
        <taxon>eudicotyledons</taxon>
        <taxon>Gunneridae</taxon>
        <taxon>Pentapetalae</taxon>
        <taxon>rosids</taxon>
        <taxon>Vitales</taxon>
        <taxon>Vitaceae</taxon>
        <taxon>Viteae</taxon>
        <taxon>Vitis</taxon>
    </lineage>
</organism>
<protein>
    <submittedName>
        <fullName evidence="2">Uncharacterized protein</fullName>
    </submittedName>
</protein>
<feature type="chain" id="PRO_5003105865" evidence="1">
    <location>
        <begin position="23"/>
        <end position="59"/>
    </location>
</feature>
<dbReference type="PaxDb" id="29760-VIT_11s0065g00530.t01"/>
<evidence type="ECO:0000256" key="1">
    <source>
        <dbReference type="SAM" id="SignalP"/>
    </source>
</evidence>
<gene>
    <name evidence="2" type="ordered locus">VIT_11s0065g00530</name>
</gene>
<evidence type="ECO:0000313" key="3">
    <source>
        <dbReference type="Proteomes" id="UP000009183"/>
    </source>
</evidence>
<keyword evidence="3" id="KW-1185">Reference proteome</keyword>
<accession>D7T0P4</accession>
<proteinExistence type="predicted"/>
<keyword evidence="1" id="KW-0732">Signal</keyword>
<reference evidence="3" key="1">
    <citation type="journal article" date="2007" name="Nature">
        <title>The grapevine genome sequence suggests ancestral hexaploidization in major angiosperm phyla.</title>
        <authorList>
            <consortium name="The French-Italian Public Consortium for Grapevine Genome Characterization."/>
            <person name="Jaillon O."/>
            <person name="Aury J.-M."/>
            <person name="Noel B."/>
            <person name="Policriti A."/>
            <person name="Clepet C."/>
            <person name="Casagrande A."/>
            <person name="Choisne N."/>
            <person name="Aubourg S."/>
            <person name="Vitulo N."/>
            <person name="Jubin C."/>
            <person name="Vezzi A."/>
            <person name="Legeai F."/>
            <person name="Hugueney P."/>
            <person name="Dasilva C."/>
            <person name="Horner D."/>
            <person name="Mica E."/>
            <person name="Jublot D."/>
            <person name="Poulain J."/>
            <person name="Bruyere C."/>
            <person name="Billault A."/>
            <person name="Segurens B."/>
            <person name="Gouyvenoux M."/>
            <person name="Ugarte E."/>
            <person name="Cattonaro F."/>
            <person name="Anthouard V."/>
            <person name="Vico V."/>
            <person name="Del Fabbro C."/>
            <person name="Alaux M."/>
            <person name="Di Gaspero G."/>
            <person name="Dumas V."/>
            <person name="Felice N."/>
            <person name="Paillard S."/>
            <person name="Juman I."/>
            <person name="Moroldo M."/>
            <person name="Scalabrin S."/>
            <person name="Canaguier A."/>
            <person name="Le Clainche I."/>
            <person name="Malacrida G."/>
            <person name="Durand E."/>
            <person name="Pesole G."/>
            <person name="Laucou V."/>
            <person name="Chatelet P."/>
            <person name="Merdinoglu D."/>
            <person name="Delledonne M."/>
            <person name="Pezzotti M."/>
            <person name="Lecharny A."/>
            <person name="Scarpelli C."/>
            <person name="Artiguenave F."/>
            <person name="Pe M.E."/>
            <person name="Valle G."/>
            <person name="Morgante M."/>
            <person name="Caboche M."/>
            <person name="Adam-Blondon A.-F."/>
            <person name="Weissenbach J."/>
            <person name="Quetier F."/>
            <person name="Wincker P."/>
        </authorList>
    </citation>
    <scope>NUCLEOTIDE SEQUENCE [LARGE SCALE GENOMIC DNA]</scope>
    <source>
        <strain evidence="3">cv. Pinot noir / PN40024</strain>
    </source>
</reference>
<dbReference type="HOGENOM" id="CLU_2965597_0_0_1"/>
<dbReference type="AlphaFoldDB" id="D7T0P4"/>
<sequence length="59" mass="5623">MLILVMGAPGSCCWWSWGGGGAVVPCLLIVGGDDGGVGGVCESGEGGGLPCPEKGRGGC</sequence>
<evidence type="ECO:0000313" key="2">
    <source>
        <dbReference type="EMBL" id="CBI24073.3"/>
    </source>
</evidence>
<dbReference type="EMBL" id="FN595502">
    <property type="protein sequence ID" value="CBI24073.3"/>
    <property type="molecule type" value="Genomic_DNA"/>
</dbReference>
<name>D7T0P4_VITVI</name>